<keyword evidence="10 11" id="KW-0119">Carbohydrate metabolism</keyword>
<evidence type="ECO:0000256" key="7">
    <source>
        <dbReference type="ARBA" id="ARBA00013188"/>
    </source>
</evidence>
<dbReference type="InterPro" id="IPR013785">
    <property type="entry name" value="Aldolase_TIM"/>
</dbReference>
<feature type="binding site" evidence="10 14">
    <location>
        <position position="20"/>
    </location>
    <ligand>
        <name>substrate</name>
    </ligand>
</feature>
<feature type="binding site" evidence="10 14">
    <location>
        <position position="78"/>
    </location>
    <ligand>
        <name>substrate</name>
    </ligand>
</feature>
<dbReference type="InterPro" id="IPR011060">
    <property type="entry name" value="RibuloseP-bd_barrel"/>
</dbReference>
<comment type="cofactor">
    <cofactor evidence="5">
        <name>Fe(2+)</name>
        <dbReference type="ChEBI" id="CHEBI:29033"/>
    </cofactor>
</comment>
<keyword evidence="13" id="KW-0464">Manganese</keyword>
<protein>
    <recommendedName>
        <fullName evidence="7 10">Ribulose-phosphate 3-epimerase</fullName>
        <ecNumber evidence="7 10">5.1.3.1</ecNumber>
    </recommendedName>
</protein>
<evidence type="ECO:0000256" key="4">
    <source>
        <dbReference type="ARBA" id="ARBA00001947"/>
    </source>
</evidence>
<dbReference type="RefSeq" id="WP_145430381.1">
    <property type="nucleotide sequence ID" value="NZ_CP036339.1"/>
</dbReference>
<dbReference type="GO" id="GO:0019323">
    <property type="term" value="P:pentose catabolic process"/>
    <property type="evidence" value="ECO:0007669"/>
    <property type="project" value="UniProtKB-UniRule"/>
</dbReference>
<feature type="binding site" evidence="10 13">
    <location>
        <position position="78"/>
    </location>
    <ligand>
        <name>a divalent metal cation</name>
        <dbReference type="ChEBI" id="CHEBI:60240"/>
    </ligand>
</feature>
<comment type="function">
    <text evidence="10">Catalyzes the reversible epimerization of D-ribulose 5-phosphate to D-xylulose 5-phosphate.</text>
</comment>
<evidence type="ECO:0000256" key="13">
    <source>
        <dbReference type="PIRSR" id="PIRSR001461-2"/>
    </source>
</evidence>
<dbReference type="EC" id="5.1.3.1" evidence="7 10"/>
<dbReference type="KEGG" id="llh:I41_03860"/>
<accession>A0A517TS81</accession>
<reference evidence="15 16" key="1">
    <citation type="submission" date="2019-02" db="EMBL/GenBank/DDBJ databases">
        <title>Deep-cultivation of Planctomycetes and their phenomic and genomic characterization uncovers novel biology.</title>
        <authorList>
            <person name="Wiegand S."/>
            <person name="Jogler M."/>
            <person name="Boedeker C."/>
            <person name="Pinto D."/>
            <person name="Vollmers J."/>
            <person name="Rivas-Marin E."/>
            <person name="Kohn T."/>
            <person name="Peeters S.H."/>
            <person name="Heuer A."/>
            <person name="Rast P."/>
            <person name="Oberbeckmann S."/>
            <person name="Bunk B."/>
            <person name="Jeske O."/>
            <person name="Meyerdierks A."/>
            <person name="Storesund J.E."/>
            <person name="Kallscheuer N."/>
            <person name="Luecker S."/>
            <person name="Lage O.M."/>
            <person name="Pohl T."/>
            <person name="Merkel B.J."/>
            <person name="Hornburger P."/>
            <person name="Mueller R.-W."/>
            <person name="Bruemmer F."/>
            <person name="Labrenz M."/>
            <person name="Spormann A.M."/>
            <person name="Op den Camp H."/>
            <person name="Overmann J."/>
            <person name="Amann R."/>
            <person name="Jetten M.S.M."/>
            <person name="Mascher T."/>
            <person name="Medema M.H."/>
            <person name="Devos D.P."/>
            <person name="Kaster A.-K."/>
            <person name="Ovreas L."/>
            <person name="Rohde M."/>
            <person name="Galperin M.Y."/>
            <person name="Jogler C."/>
        </authorList>
    </citation>
    <scope>NUCLEOTIDE SEQUENCE [LARGE SCALE GENOMIC DNA]</scope>
    <source>
        <strain evidence="15 16">I41</strain>
    </source>
</reference>
<comment type="similarity">
    <text evidence="6 10 11">Belongs to the ribulose-phosphate 3-epimerase family.</text>
</comment>
<feature type="binding site" evidence="14">
    <location>
        <position position="186"/>
    </location>
    <ligand>
        <name>substrate</name>
    </ligand>
</feature>
<feature type="binding site" evidence="10">
    <location>
        <begin position="184"/>
        <end position="186"/>
    </location>
    <ligand>
        <name>substrate</name>
    </ligand>
</feature>
<keyword evidence="13" id="KW-0862">Zinc</keyword>
<evidence type="ECO:0000256" key="11">
    <source>
        <dbReference type="PIRNR" id="PIRNR001461"/>
    </source>
</evidence>
<gene>
    <name evidence="15" type="primary">rpe_1</name>
    <name evidence="10" type="synonym">rpe</name>
    <name evidence="15" type="ORF">I41_03860</name>
</gene>
<dbReference type="PIRSF" id="PIRSF001461">
    <property type="entry name" value="RPE"/>
    <property type="match status" value="1"/>
</dbReference>
<feature type="binding site" evidence="10 13">
    <location>
        <position position="47"/>
    </location>
    <ligand>
        <name>a divalent metal cation</name>
        <dbReference type="ChEBI" id="CHEBI:60240"/>
    </ligand>
</feature>
<dbReference type="FunFam" id="3.20.20.70:FF:000004">
    <property type="entry name" value="Ribulose-phosphate 3-epimerase"/>
    <property type="match status" value="1"/>
</dbReference>
<proteinExistence type="inferred from homology"/>
<evidence type="ECO:0000256" key="6">
    <source>
        <dbReference type="ARBA" id="ARBA00009541"/>
    </source>
</evidence>
<name>A0A517TS81_9BACT</name>
<feature type="active site" description="Proton acceptor" evidence="10 12">
    <location>
        <position position="47"/>
    </location>
</feature>
<evidence type="ECO:0000256" key="9">
    <source>
        <dbReference type="ARBA" id="ARBA00023235"/>
    </source>
</evidence>
<comment type="cofactor">
    <cofactor evidence="10 13">
        <name>a divalent metal cation</name>
        <dbReference type="ChEBI" id="CHEBI:60240"/>
    </cofactor>
    <text evidence="10 13">Binds 1 divalent metal cation per subunit.</text>
</comment>
<feature type="active site" description="Proton donor" evidence="10 12">
    <location>
        <position position="184"/>
    </location>
</feature>
<dbReference type="NCBIfam" id="NF004076">
    <property type="entry name" value="PRK05581.1-4"/>
    <property type="match status" value="1"/>
</dbReference>
<feature type="binding site" evidence="10 13">
    <location>
        <position position="45"/>
    </location>
    <ligand>
        <name>a divalent metal cation</name>
        <dbReference type="ChEBI" id="CHEBI:60240"/>
    </ligand>
</feature>
<evidence type="ECO:0000256" key="8">
    <source>
        <dbReference type="ARBA" id="ARBA00022723"/>
    </source>
</evidence>
<evidence type="ECO:0000256" key="12">
    <source>
        <dbReference type="PIRSR" id="PIRSR001461-1"/>
    </source>
</evidence>
<dbReference type="AlphaFoldDB" id="A0A517TS81"/>
<sequence length="232" mass="24572">MPRRRILDELRNPPPVVLPSLLLCDFGNLAAEVRAVEAAGARALHLDVMDGNFVPNITYGMPIVAAVRRVTDLPIDVHMMVAKPAAFVDEIIDAGADIVTIHAEATDDPRPILEHVRSRGACASLAINPPTPIEAIADALPLCDMVLCMSVMPGFGAQEFESVALDKLRALKSLRGDSLLLEIDGGVNAQTVAQCTAAGAQMLVVGSAIFKSQKPYAESLAELTRLAATGTQ</sequence>
<evidence type="ECO:0000256" key="5">
    <source>
        <dbReference type="ARBA" id="ARBA00001954"/>
    </source>
</evidence>
<keyword evidence="8 10" id="KW-0479">Metal-binding</keyword>
<comment type="cofactor">
    <cofactor evidence="4">
        <name>Zn(2+)</name>
        <dbReference type="ChEBI" id="CHEBI:29105"/>
    </cofactor>
</comment>
<dbReference type="InterPro" id="IPR000056">
    <property type="entry name" value="Ribul_P_3_epim-like"/>
</dbReference>
<dbReference type="Proteomes" id="UP000317909">
    <property type="component" value="Chromosome"/>
</dbReference>
<feature type="binding site" evidence="10 14">
    <location>
        <begin position="206"/>
        <end position="207"/>
    </location>
    <ligand>
        <name>substrate</name>
    </ligand>
</feature>
<dbReference type="GO" id="GO:0006098">
    <property type="term" value="P:pentose-phosphate shunt"/>
    <property type="evidence" value="ECO:0007669"/>
    <property type="project" value="UniProtKB-UniRule"/>
</dbReference>
<dbReference type="GO" id="GO:0004750">
    <property type="term" value="F:D-ribulose-phosphate 3-epimerase activity"/>
    <property type="evidence" value="ECO:0007669"/>
    <property type="project" value="UniProtKB-UniRule"/>
</dbReference>
<evidence type="ECO:0000256" key="3">
    <source>
        <dbReference type="ARBA" id="ARBA00001941"/>
    </source>
</evidence>
<evidence type="ECO:0000256" key="10">
    <source>
        <dbReference type="HAMAP-Rule" id="MF_02227"/>
    </source>
</evidence>
<dbReference type="SUPFAM" id="SSF51366">
    <property type="entry name" value="Ribulose-phoshate binding barrel"/>
    <property type="match status" value="1"/>
</dbReference>
<dbReference type="NCBIfam" id="TIGR01163">
    <property type="entry name" value="rpe"/>
    <property type="match status" value="1"/>
</dbReference>
<comment type="caution">
    <text evidence="10">Lacks conserved residue(s) required for the propagation of feature annotation.</text>
</comment>
<dbReference type="Pfam" id="PF00834">
    <property type="entry name" value="Ribul_P_3_epim"/>
    <property type="match status" value="1"/>
</dbReference>
<evidence type="ECO:0000313" key="15">
    <source>
        <dbReference type="EMBL" id="QDT71230.1"/>
    </source>
</evidence>
<dbReference type="PANTHER" id="PTHR11749">
    <property type="entry name" value="RIBULOSE-5-PHOSPHATE-3-EPIMERASE"/>
    <property type="match status" value="1"/>
</dbReference>
<comment type="pathway">
    <text evidence="10">Carbohydrate degradation.</text>
</comment>
<dbReference type="GO" id="GO:0005737">
    <property type="term" value="C:cytoplasm"/>
    <property type="evidence" value="ECO:0007669"/>
    <property type="project" value="UniProtKB-ARBA"/>
</dbReference>
<comment type="catalytic activity">
    <reaction evidence="1 10 11">
        <text>D-ribulose 5-phosphate = D-xylulose 5-phosphate</text>
        <dbReference type="Rhea" id="RHEA:13677"/>
        <dbReference type="ChEBI" id="CHEBI:57737"/>
        <dbReference type="ChEBI" id="CHEBI:58121"/>
        <dbReference type="EC" id="5.1.3.1"/>
    </reaction>
</comment>
<keyword evidence="9 10" id="KW-0413">Isomerase</keyword>
<evidence type="ECO:0000256" key="2">
    <source>
        <dbReference type="ARBA" id="ARBA00001936"/>
    </source>
</evidence>
<dbReference type="OrthoDB" id="1645589at2"/>
<dbReference type="PROSITE" id="PS01085">
    <property type="entry name" value="RIBUL_P_3_EPIMER_1"/>
    <property type="match status" value="1"/>
</dbReference>
<keyword evidence="16" id="KW-1185">Reference proteome</keyword>
<evidence type="ECO:0000256" key="1">
    <source>
        <dbReference type="ARBA" id="ARBA00001782"/>
    </source>
</evidence>
<dbReference type="InterPro" id="IPR026019">
    <property type="entry name" value="Ribul_P_3_epim"/>
</dbReference>
<comment type="cofactor">
    <cofactor evidence="2">
        <name>Mn(2+)</name>
        <dbReference type="ChEBI" id="CHEBI:29035"/>
    </cofactor>
</comment>
<dbReference type="HAMAP" id="MF_02227">
    <property type="entry name" value="RPE"/>
    <property type="match status" value="1"/>
</dbReference>
<dbReference type="GO" id="GO:0046872">
    <property type="term" value="F:metal ion binding"/>
    <property type="evidence" value="ECO:0007669"/>
    <property type="project" value="UniProtKB-UniRule"/>
</dbReference>
<dbReference type="CDD" id="cd00429">
    <property type="entry name" value="RPE"/>
    <property type="match status" value="1"/>
</dbReference>
<comment type="cofactor">
    <cofactor evidence="3">
        <name>Co(2+)</name>
        <dbReference type="ChEBI" id="CHEBI:48828"/>
    </cofactor>
</comment>
<organism evidence="15 16">
    <name type="scientific">Lacipirellula limnantheis</name>
    <dbReference type="NCBI Taxonomy" id="2528024"/>
    <lineage>
        <taxon>Bacteria</taxon>
        <taxon>Pseudomonadati</taxon>
        <taxon>Planctomycetota</taxon>
        <taxon>Planctomycetia</taxon>
        <taxon>Pirellulales</taxon>
        <taxon>Lacipirellulaceae</taxon>
        <taxon>Lacipirellula</taxon>
    </lineage>
</organism>
<evidence type="ECO:0000313" key="16">
    <source>
        <dbReference type="Proteomes" id="UP000317909"/>
    </source>
</evidence>
<keyword evidence="13" id="KW-0170">Cobalt</keyword>
<evidence type="ECO:0000256" key="14">
    <source>
        <dbReference type="PIRSR" id="PIRSR001461-3"/>
    </source>
</evidence>
<dbReference type="EMBL" id="CP036339">
    <property type="protein sequence ID" value="QDT71230.1"/>
    <property type="molecule type" value="Genomic_DNA"/>
</dbReference>
<dbReference type="Gene3D" id="3.20.20.70">
    <property type="entry name" value="Aldolase class I"/>
    <property type="match status" value="1"/>
</dbReference>
<feature type="binding site" evidence="10 13">
    <location>
        <position position="184"/>
    </location>
    <ligand>
        <name>a divalent metal cation</name>
        <dbReference type="ChEBI" id="CHEBI:60240"/>
    </ligand>
</feature>